<dbReference type="PROSITE" id="PS00690">
    <property type="entry name" value="DEAH_ATP_HELICASE"/>
    <property type="match status" value="1"/>
</dbReference>
<proteinExistence type="inferred from homology"/>
<dbReference type="Pfam" id="PF21010">
    <property type="entry name" value="HA2_C"/>
    <property type="match status" value="1"/>
</dbReference>
<keyword evidence="3" id="KW-0547">Nucleotide-binding</keyword>
<dbReference type="SMART" id="SM00487">
    <property type="entry name" value="DEXDc"/>
    <property type="match status" value="1"/>
</dbReference>
<dbReference type="RefSeq" id="XP_041407884.1">
    <property type="nucleotide sequence ID" value="XM_041551950.1"/>
</dbReference>
<dbReference type="PROSITE" id="PS51194">
    <property type="entry name" value="HELICASE_CTER"/>
    <property type="match status" value="1"/>
</dbReference>
<feature type="domain" description="Helicase C-terminal" evidence="11">
    <location>
        <begin position="586"/>
        <end position="781"/>
    </location>
</feature>
<dbReference type="GO" id="GO:0003723">
    <property type="term" value="F:RNA binding"/>
    <property type="evidence" value="ECO:0007669"/>
    <property type="project" value="TreeGrafter"/>
</dbReference>
<organism evidence="12 13">
    <name type="scientific">Maudiozyma barnettii</name>
    <dbReference type="NCBI Taxonomy" id="61262"/>
    <lineage>
        <taxon>Eukaryota</taxon>
        <taxon>Fungi</taxon>
        <taxon>Dikarya</taxon>
        <taxon>Ascomycota</taxon>
        <taxon>Saccharomycotina</taxon>
        <taxon>Saccharomycetes</taxon>
        <taxon>Saccharomycetales</taxon>
        <taxon>Saccharomycetaceae</taxon>
        <taxon>Maudiozyma</taxon>
    </lineage>
</organism>
<protein>
    <recommendedName>
        <fullName evidence="1">RNA helicase</fullName>
        <ecNumber evidence="1">3.6.4.13</ecNumber>
    </recommendedName>
</protein>
<dbReference type="InterPro" id="IPR001650">
    <property type="entry name" value="Helicase_C-like"/>
</dbReference>
<dbReference type="Pfam" id="PF04408">
    <property type="entry name" value="WHD_HA2"/>
    <property type="match status" value="1"/>
</dbReference>
<dbReference type="FunFam" id="3.40.50.300:FF:000007">
    <property type="entry name" value="Pre-mRNA-splicing factor ATP-dependent RNA helicase"/>
    <property type="match status" value="1"/>
</dbReference>
<dbReference type="CDD" id="cd18791">
    <property type="entry name" value="SF2_C_RHA"/>
    <property type="match status" value="1"/>
</dbReference>
<dbReference type="SMART" id="SM00490">
    <property type="entry name" value="HELICc"/>
    <property type="match status" value="1"/>
</dbReference>
<evidence type="ECO:0000256" key="3">
    <source>
        <dbReference type="ARBA" id="ARBA00022741"/>
    </source>
</evidence>
<feature type="domain" description="Helicase ATP-binding" evidence="10">
    <location>
        <begin position="408"/>
        <end position="572"/>
    </location>
</feature>
<dbReference type="InterPro" id="IPR011709">
    <property type="entry name" value="DEAD-box_helicase_OB_fold"/>
</dbReference>
<keyword evidence="4" id="KW-0378">Hydrolase</keyword>
<dbReference type="InterPro" id="IPR048333">
    <property type="entry name" value="HA2_WH"/>
</dbReference>
<evidence type="ECO:0000256" key="8">
    <source>
        <dbReference type="ARBA" id="ARBA00038040"/>
    </source>
</evidence>
<dbReference type="AlphaFoldDB" id="A0A8H2VI93"/>
<keyword evidence="13" id="KW-1185">Reference proteome</keyword>
<dbReference type="GO" id="GO:0071826">
    <property type="term" value="P:protein-RNA complex organization"/>
    <property type="evidence" value="ECO:0007669"/>
    <property type="project" value="UniProtKB-ARBA"/>
</dbReference>
<reference evidence="12 13" key="1">
    <citation type="submission" date="2020-05" db="EMBL/GenBank/DDBJ databases">
        <authorList>
            <person name="Casaregola S."/>
            <person name="Devillers H."/>
            <person name="Grondin C."/>
        </authorList>
    </citation>
    <scope>NUCLEOTIDE SEQUENCE [LARGE SCALE GENOMIC DNA]</scope>
    <source>
        <strain evidence="12 13">CLIB 1767</strain>
    </source>
</reference>
<dbReference type="Pfam" id="PF00270">
    <property type="entry name" value="DEAD"/>
    <property type="match status" value="1"/>
</dbReference>
<comment type="similarity">
    <text evidence="8">Belongs to the DEAD box helicase family. DEAH subfamily. PRP16 sub-subfamily.</text>
</comment>
<dbReference type="PROSITE" id="PS51192">
    <property type="entry name" value="HELICASE_ATP_BIND_1"/>
    <property type="match status" value="1"/>
</dbReference>
<dbReference type="FunFam" id="3.40.50.300:FF:000615">
    <property type="entry name" value="pre-mRNA-splicing factor ATP-dependent RNA helicase DEAH7"/>
    <property type="match status" value="1"/>
</dbReference>
<dbReference type="InterPro" id="IPR027417">
    <property type="entry name" value="P-loop_NTPase"/>
</dbReference>
<evidence type="ECO:0000256" key="4">
    <source>
        <dbReference type="ARBA" id="ARBA00022801"/>
    </source>
</evidence>
<gene>
    <name evidence="12" type="ORF">KABA2_08S01870</name>
</gene>
<dbReference type="EC" id="3.6.4.13" evidence="1"/>
<dbReference type="GeneID" id="64859108"/>
<dbReference type="GO" id="GO:0005524">
    <property type="term" value="F:ATP binding"/>
    <property type="evidence" value="ECO:0007669"/>
    <property type="project" value="UniProtKB-KW"/>
</dbReference>
<name>A0A8H2VI93_9SACH</name>
<dbReference type="EMBL" id="CAEFZW010000008">
    <property type="protein sequence ID" value="CAB4256040.1"/>
    <property type="molecule type" value="Genomic_DNA"/>
</dbReference>
<evidence type="ECO:0000256" key="2">
    <source>
        <dbReference type="ARBA" id="ARBA00022664"/>
    </source>
</evidence>
<dbReference type="Gene3D" id="3.40.50.300">
    <property type="entry name" value="P-loop containing nucleotide triphosphate hydrolases"/>
    <property type="match status" value="2"/>
</dbReference>
<comment type="caution">
    <text evidence="12">The sequence shown here is derived from an EMBL/GenBank/DDBJ whole genome shotgun (WGS) entry which is preliminary data.</text>
</comment>
<evidence type="ECO:0000313" key="12">
    <source>
        <dbReference type="EMBL" id="CAB4256040.1"/>
    </source>
</evidence>
<accession>A0A8H2VI93</accession>
<dbReference type="Gene3D" id="1.20.120.1080">
    <property type="match status" value="1"/>
</dbReference>
<dbReference type="InterPro" id="IPR007502">
    <property type="entry name" value="Helicase-assoc_dom"/>
</dbReference>
<evidence type="ECO:0000259" key="10">
    <source>
        <dbReference type="PROSITE" id="PS51192"/>
    </source>
</evidence>
<dbReference type="GO" id="GO:0016787">
    <property type="term" value="F:hydrolase activity"/>
    <property type="evidence" value="ECO:0007669"/>
    <property type="project" value="UniProtKB-KW"/>
</dbReference>
<evidence type="ECO:0000256" key="9">
    <source>
        <dbReference type="ARBA" id="ARBA00047984"/>
    </source>
</evidence>
<keyword evidence="5 12" id="KW-0347">Helicase</keyword>
<evidence type="ECO:0000313" key="13">
    <source>
        <dbReference type="Proteomes" id="UP000644660"/>
    </source>
</evidence>
<dbReference type="InterPro" id="IPR014001">
    <property type="entry name" value="Helicase_ATP-bd"/>
</dbReference>
<dbReference type="Pfam" id="PF07717">
    <property type="entry name" value="OB_NTP_bind"/>
    <property type="match status" value="1"/>
</dbReference>
<dbReference type="SUPFAM" id="SSF52540">
    <property type="entry name" value="P-loop containing nucleoside triphosphate hydrolases"/>
    <property type="match status" value="1"/>
</dbReference>
<dbReference type="InterPro" id="IPR002464">
    <property type="entry name" value="DNA/RNA_helicase_DEAH_CS"/>
</dbReference>
<keyword evidence="2" id="KW-0507">mRNA processing</keyword>
<evidence type="ECO:0000256" key="1">
    <source>
        <dbReference type="ARBA" id="ARBA00012552"/>
    </source>
</evidence>
<comment type="catalytic activity">
    <reaction evidence="9">
        <text>ATP + H2O = ADP + phosphate + H(+)</text>
        <dbReference type="Rhea" id="RHEA:13065"/>
        <dbReference type="ChEBI" id="CHEBI:15377"/>
        <dbReference type="ChEBI" id="CHEBI:15378"/>
        <dbReference type="ChEBI" id="CHEBI:30616"/>
        <dbReference type="ChEBI" id="CHEBI:43474"/>
        <dbReference type="ChEBI" id="CHEBI:456216"/>
        <dbReference type="EC" id="3.6.4.13"/>
    </reaction>
</comment>
<dbReference type="Proteomes" id="UP000644660">
    <property type="component" value="Unassembled WGS sequence"/>
</dbReference>
<dbReference type="GO" id="GO:0034458">
    <property type="term" value="F:3'-5' RNA helicase activity"/>
    <property type="evidence" value="ECO:0007669"/>
    <property type="project" value="TreeGrafter"/>
</dbReference>
<dbReference type="OrthoDB" id="10253254at2759"/>
<dbReference type="Pfam" id="PF00271">
    <property type="entry name" value="Helicase_C"/>
    <property type="match status" value="1"/>
</dbReference>
<dbReference type="InterPro" id="IPR011545">
    <property type="entry name" value="DEAD/DEAH_box_helicase_dom"/>
</dbReference>
<evidence type="ECO:0000256" key="7">
    <source>
        <dbReference type="ARBA" id="ARBA00023187"/>
    </source>
</evidence>
<dbReference type="GO" id="GO:0005681">
    <property type="term" value="C:spliceosomal complex"/>
    <property type="evidence" value="ECO:0007669"/>
    <property type="project" value="UniProtKB-ARBA"/>
</dbReference>
<keyword evidence="6" id="KW-0067">ATP-binding</keyword>
<dbReference type="PANTHER" id="PTHR18934">
    <property type="entry name" value="ATP-DEPENDENT RNA HELICASE"/>
    <property type="match status" value="1"/>
</dbReference>
<dbReference type="GO" id="GO:0022613">
    <property type="term" value="P:ribonucleoprotein complex biogenesis"/>
    <property type="evidence" value="ECO:0007669"/>
    <property type="project" value="UniProtKB-ARBA"/>
</dbReference>
<dbReference type="GO" id="GO:0000398">
    <property type="term" value="P:mRNA splicing, via spliceosome"/>
    <property type="evidence" value="ECO:0007669"/>
    <property type="project" value="UniProtKB-ARBA"/>
</dbReference>
<sequence length="1122" mass="127835">MITGDHPVMVQLMMNDQEIIDLLQRNTKTNISKNFLNVIRRLREQHGQDKPGFIKACSALGKFTDPNEVLAKVFDAIKVSGNNVEQVQDSKGSQERPIKLLGQGKKRKFKISVVDDDDSDEVDDNNDHLNMLSSKVNPFVKRKLLKHNENSRQIMFKKIKKVDATRLKIYSKENKTTKNDVEESRKLVAMQKQRDTDVATKPLETTTEIDKDWYNFDDDYGNPVSEELEEQNELNSRLNTISHTPSRKFQIESSIYQDALHSEIRLNVLPTEQRKKWLPTFLIDYAEKYGITKEEIIGSIVKSTTNDDIINPFRNPESEFSIKARKGSSLVNLKRAQKEQTRNARDKTSVEGTKIGEALGLRNKPIQHDKNRNNMKNLKHASSNLSYKEDIKATRQSLPCFRSRTELLTMVRENQVSIIVGETGSGKTTQLPQYLYEDGFTTNGKLIGVTQPRRVAAMSVAKRVAQEMGVKIKEEVGYSIRFEDYSSPQTRIKFMTDGILLREVLLDNDLDKYSCIIIDEAHERTLNTDVMLGILRTLLQRRKDLRLIITSATLNAAKFSKFFGNAPQFTIPGRTFPVEINYSKYPVADYVEEAMKKAVNIHLTTSIESGDILIFMTGQEDVEATTESIEEKLLEVYRKKGEASTFHDVNNIEIFPIYSALAPELQSRIFHKLDKTKRKIVVATNIAETSLTIDGIRYVIDCGYSKLKVYNPRIGLDSLAITPISLANANQRSGRAGRTAPGVAYRLYTEEASETDMYSSTIPEIQRTDLSNTVLLLKSLGVENVMKFPFIDTPPIQTLLNSFYELWSVGAIDNFGELTKLGTDMSKLPLQPSLSKILLNSITFGCSTEILIIVAMLSIPQIFKRPKEREKESDKARSRFFIPQSDHLTLLNVYLQWKSNNFSTQWCSNHFIQGKSLEKAEDIRKQLLRVMEKQNFTLKSAGSNWDIIRECICTGFSHQAAKLSGLKRYVHLRTGMHTKLHPTSALFGMGDLPSYIIYNELLMTSTEYLVCVTAVDPFWLMESGLLLYDIKKQEETNDYSIGLLGTKGISNNNEVDVEEARKVVREKLDNCILRRKFVLDKLERDGLSSKQKKVQQTPEITDVSQIKYSKTGFSGFKKRRPF</sequence>
<evidence type="ECO:0000256" key="5">
    <source>
        <dbReference type="ARBA" id="ARBA00022806"/>
    </source>
</evidence>
<evidence type="ECO:0000259" key="11">
    <source>
        <dbReference type="PROSITE" id="PS51194"/>
    </source>
</evidence>
<evidence type="ECO:0000256" key="6">
    <source>
        <dbReference type="ARBA" id="ARBA00022840"/>
    </source>
</evidence>
<dbReference type="SMART" id="SM00847">
    <property type="entry name" value="HA2"/>
    <property type="match status" value="1"/>
</dbReference>
<keyword evidence="7" id="KW-0508">mRNA splicing</keyword>
<dbReference type="PANTHER" id="PTHR18934:SF91">
    <property type="entry name" value="PRE-MRNA-SPLICING FACTOR ATP-DEPENDENT RNA HELICASE PRP16"/>
    <property type="match status" value="1"/>
</dbReference>